<protein>
    <recommendedName>
        <fullName evidence="3">RNA polymerase II transcription factor SIII, subunit A</fullName>
    </recommendedName>
</protein>
<dbReference type="Proteomes" id="UP001457282">
    <property type="component" value="Unassembled WGS sequence"/>
</dbReference>
<dbReference type="Gene3D" id="6.10.250.3180">
    <property type="match status" value="1"/>
</dbReference>
<organism evidence="1 2">
    <name type="scientific">Rubus argutus</name>
    <name type="common">Southern blackberry</name>
    <dbReference type="NCBI Taxonomy" id="59490"/>
    <lineage>
        <taxon>Eukaryota</taxon>
        <taxon>Viridiplantae</taxon>
        <taxon>Streptophyta</taxon>
        <taxon>Embryophyta</taxon>
        <taxon>Tracheophyta</taxon>
        <taxon>Spermatophyta</taxon>
        <taxon>Magnoliopsida</taxon>
        <taxon>eudicotyledons</taxon>
        <taxon>Gunneridae</taxon>
        <taxon>Pentapetalae</taxon>
        <taxon>rosids</taxon>
        <taxon>fabids</taxon>
        <taxon>Rosales</taxon>
        <taxon>Rosaceae</taxon>
        <taxon>Rosoideae</taxon>
        <taxon>Rosoideae incertae sedis</taxon>
        <taxon>Rubus</taxon>
    </lineage>
</organism>
<accession>A0AAW1X001</accession>
<comment type="caution">
    <text evidence="1">The sequence shown here is derived from an EMBL/GenBank/DDBJ whole genome shotgun (WGS) entry which is preliminary data.</text>
</comment>
<evidence type="ECO:0008006" key="3">
    <source>
        <dbReference type="Google" id="ProtNLM"/>
    </source>
</evidence>
<evidence type="ECO:0000313" key="1">
    <source>
        <dbReference type="EMBL" id="KAK9930262.1"/>
    </source>
</evidence>
<dbReference type="EMBL" id="JBEDUW010000005">
    <property type="protein sequence ID" value="KAK9930262.1"/>
    <property type="molecule type" value="Genomic_DNA"/>
</dbReference>
<name>A0AAW1X001_RUBAR</name>
<proteinExistence type="predicted"/>
<dbReference type="InterPro" id="IPR010684">
    <property type="entry name" value="RNA_pol_II_trans_fac_SIII_A"/>
</dbReference>
<dbReference type="PANTHER" id="PTHR47543">
    <property type="entry name" value="OS08G0169600 PROTEIN"/>
    <property type="match status" value="1"/>
</dbReference>
<dbReference type="AlphaFoldDB" id="A0AAW1X001"/>
<dbReference type="Pfam" id="PF06881">
    <property type="entry name" value="Elongin_A"/>
    <property type="match status" value="1"/>
</dbReference>
<reference evidence="1 2" key="1">
    <citation type="journal article" date="2023" name="G3 (Bethesda)">
        <title>A chromosome-length genome assembly and annotation of blackberry (Rubus argutus, cv. 'Hillquist').</title>
        <authorList>
            <person name="Bruna T."/>
            <person name="Aryal R."/>
            <person name="Dudchenko O."/>
            <person name="Sargent D.J."/>
            <person name="Mead D."/>
            <person name="Buti M."/>
            <person name="Cavallini A."/>
            <person name="Hytonen T."/>
            <person name="Andres J."/>
            <person name="Pham M."/>
            <person name="Weisz D."/>
            <person name="Mascagni F."/>
            <person name="Usai G."/>
            <person name="Natali L."/>
            <person name="Bassil N."/>
            <person name="Fernandez G.E."/>
            <person name="Lomsadze A."/>
            <person name="Armour M."/>
            <person name="Olukolu B."/>
            <person name="Poorten T."/>
            <person name="Britton C."/>
            <person name="Davik J."/>
            <person name="Ashrafi H."/>
            <person name="Aiden E.L."/>
            <person name="Borodovsky M."/>
            <person name="Worthington M."/>
        </authorList>
    </citation>
    <scope>NUCLEOTIDE SEQUENCE [LARGE SCALE GENOMIC DNA]</scope>
    <source>
        <strain evidence="1">PI 553951</strain>
    </source>
</reference>
<gene>
    <name evidence="1" type="ORF">M0R45_027305</name>
</gene>
<sequence length="195" mass="22746">MEKGKLIALDDRWVSIAIDNLESFGDVGYLDFKFLAQVLPHCSKDQLIHIEKSTKDKDLSPITDKLWKKFFEREFGVKATDEVIEKMKEKKASCKWSELYQTKLKRVEEAENKVGERLKRLYQKEEARKQSRQVRVLDKVPSTSTSNKRSCGGSKLMDKARKEYMKCLEVRNIQAMKMKASVFKKPRSIQAMKAF</sequence>
<keyword evidence="2" id="KW-1185">Reference proteome</keyword>
<dbReference type="GO" id="GO:0070449">
    <property type="term" value="C:elongin complex"/>
    <property type="evidence" value="ECO:0007669"/>
    <property type="project" value="InterPro"/>
</dbReference>
<evidence type="ECO:0000313" key="2">
    <source>
        <dbReference type="Proteomes" id="UP001457282"/>
    </source>
</evidence>
<dbReference type="GO" id="GO:0006368">
    <property type="term" value="P:transcription elongation by RNA polymerase II"/>
    <property type="evidence" value="ECO:0007669"/>
    <property type="project" value="InterPro"/>
</dbReference>
<dbReference type="PANTHER" id="PTHR47543:SF2">
    <property type="entry name" value="RNA POLYMERASE II TRANSCRIPTION FACTOR SIII SUBUNIT A"/>
    <property type="match status" value="1"/>
</dbReference>